<dbReference type="InterPro" id="IPR021133">
    <property type="entry name" value="HEAT_type_2"/>
</dbReference>
<accession>A0A4P9ZC93</accession>
<sequence>MSEPKEEDFSKLPIEERLSHKAWKARVDGYKSLILEFENSRGDTDLCFDLLDRNPDLLRMFVVDTNVIAQESGVLALAKYLQLGGSSDRVEKLKQTPLLRSLCEKGLSSSRAGTKANTVEVVLLLTEITGSGDWILETVISFFDNKLPKLVAGCVNCTFQMLENFGCSIVPPKSIIPFLAKLFAHADRNVRSETTKLAVEIYKWLGDALIPLLFDNLKQVQQRELNAEFEKVKGVKPVQTRLTRAQQESANMQVQNQTNRDSDMEIVHESELKPAFDPFEMLDPVDVLSKMPHNYNSKLASPKWQDRKEALEELNELLKKAPKLANGDYSDLVRSLAKAFKDANIQVVQLAANAVQYLSKGLHEEFRKYQALVFSPMSERTKEKKPLVSQALFNAMFSIFEFSSLQDILDDILAGLRHKTPQIKISSLNYLVMCLALSKAVPKPSQVDQIMEIGVKLLSDPQESVRQASTELIGTLMKIVGEQNLKKLLANVDDNRLAKVKAVYEKAEVAVTKLCSSISNVPSSLPVKTPSAIPTRSSVVPSPKMRSLPLTKAIPTKRSATSPARRDDISAKALPKSFTGRPLLLSKPILDIPRITTNKAVSPENQEEMLLLKKENAILQSRYEQLMATSTAKDGEIHLLKRDNEILRDKIQQLENDVSERNSAVRQKDLNVARLTSELHNAQDKIKSLEQKIELSKHQQTTSLTPSLPPPMVSESSRFSPFRSPERLTKLRVSPNELSSRVDRLSIEGGLPASKDATASSSKRDFDFTGEEDSWRRAAEVTAELKARIEKMKQRNKMSLRP</sequence>
<evidence type="ECO:0000256" key="4">
    <source>
        <dbReference type="ARBA" id="ARBA00023212"/>
    </source>
</evidence>
<gene>
    <name evidence="9" type="ORF">METBISCDRAFT_17314</name>
</gene>
<dbReference type="GO" id="GO:0005881">
    <property type="term" value="C:cytoplasmic microtubule"/>
    <property type="evidence" value="ECO:0007669"/>
    <property type="project" value="UniProtKB-ARBA"/>
</dbReference>
<dbReference type="InterPro" id="IPR011989">
    <property type="entry name" value="ARM-like"/>
</dbReference>
<dbReference type="PANTHER" id="PTHR12609">
    <property type="entry name" value="MICROTUBULE ASSOCIATED PROTEIN XMAP215"/>
    <property type="match status" value="1"/>
</dbReference>
<dbReference type="SMART" id="SM01349">
    <property type="entry name" value="TOG"/>
    <property type="match status" value="2"/>
</dbReference>
<dbReference type="InterPro" id="IPR016024">
    <property type="entry name" value="ARM-type_fold"/>
</dbReference>
<dbReference type="InterPro" id="IPR048492">
    <property type="entry name" value="Stu2_CTS"/>
</dbReference>
<feature type="domain" description="TOG" evidence="8">
    <location>
        <begin position="1"/>
        <end position="238"/>
    </location>
</feature>
<keyword evidence="4" id="KW-0206">Cytoskeleton</keyword>
<dbReference type="GO" id="GO:0030951">
    <property type="term" value="P:establishment or maintenance of microtubule cytoskeleton polarity"/>
    <property type="evidence" value="ECO:0007669"/>
    <property type="project" value="InterPro"/>
</dbReference>
<dbReference type="GO" id="GO:0000776">
    <property type="term" value="C:kinetochore"/>
    <property type="evidence" value="ECO:0007669"/>
    <property type="project" value="UniProtKB-ARBA"/>
</dbReference>
<dbReference type="GO" id="GO:0061863">
    <property type="term" value="F:microtubule plus end polymerase"/>
    <property type="evidence" value="ECO:0007669"/>
    <property type="project" value="InterPro"/>
</dbReference>
<dbReference type="Pfam" id="PF21041">
    <property type="entry name" value="XMAP215_CLASP_TOG"/>
    <property type="match status" value="2"/>
</dbReference>
<keyword evidence="2" id="KW-0963">Cytoplasm</keyword>
<evidence type="ECO:0000313" key="10">
    <source>
        <dbReference type="Proteomes" id="UP000268321"/>
    </source>
</evidence>
<evidence type="ECO:0000256" key="1">
    <source>
        <dbReference type="ARBA" id="ARBA00004317"/>
    </source>
</evidence>
<feature type="compositionally biased region" description="Basic and acidic residues" evidence="7">
    <location>
        <begin position="762"/>
        <end position="773"/>
    </location>
</feature>
<dbReference type="GO" id="GO:1990498">
    <property type="term" value="C:mitotic spindle microtubule"/>
    <property type="evidence" value="ECO:0007669"/>
    <property type="project" value="UniProtKB-ARBA"/>
</dbReference>
<comment type="similarity">
    <text evidence="5">Belongs to the TOG/XMAP215 family.</text>
</comment>
<evidence type="ECO:0000256" key="3">
    <source>
        <dbReference type="ARBA" id="ARBA00022737"/>
    </source>
</evidence>
<evidence type="ECO:0000313" key="9">
    <source>
        <dbReference type="EMBL" id="RKP29972.1"/>
    </source>
</evidence>
<reference evidence="10" key="1">
    <citation type="journal article" date="2018" name="Nat. Microbiol.">
        <title>Leveraging single-cell genomics to expand the fungal tree of life.</title>
        <authorList>
            <person name="Ahrendt S.R."/>
            <person name="Quandt C.A."/>
            <person name="Ciobanu D."/>
            <person name="Clum A."/>
            <person name="Salamov A."/>
            <person name="Andreopoulos B."/>
            <person name="Cheng J.F."/>
            <person name="Woyke T."/>
            <person name="Pelin A."/>
            <person name="Henrissat B."/>
            <person name="Reynolds N.K."/>
            <person name="Benny G.L."/>
            <person name="Smith M.E."/>
            <person name="James T.Y."/>
            <person name="Grigoriev I.V."/>
        </authorList>
    </citation>
    <scope>NUCLEOTIDE SEQUENCE [LARGE SCALE GENOMIC DNA]</scope>
    <source>
        <strain evidence="10">Baker2002</strain>
    </source>
</reference>
<protein>
    <submittedName>
        <fullName evidence="9">ARM repeat-containing protein</fullName>
    </submittedName>
</protein>
<dbReference type="SUPFAM" id="SSF48371">
    <property type="entry name" value="ARM repeat"/>
    <property type="match status" value="1"/>
</dbReference>
<keyword evidence="3" id="KW-0677">Repeat</keyword>
<evidence type="ECO:0000259" key="8">
    <source>
        <dbReference type="SMART" id="SM01349"/>
    </source>
</evidence>
<dbReference type="GO" id="GO:0044732">
    <property type="term" value="C:mitotic spindle pole body"/>
    <property type="evidence" value="ECO:0007669"/>
    <property type="project" value="UniProtKB-ARBA"/>
</dbReference>
<organism evidence="9 10">
    <name type="scientific">Metschnikowia bicuspidata</name>
    <dbReference type="NCBI Taxonomy" id="27322"/>
    <lineage>
        <taxon>Eukaryota</taxon>
        <taxon>Fungi</taxon>
        <taxon>Dikarya</taxon>
        <taxon>Ascomycota</taxon>
        <taxon>Saccharomycotina</taxon>
        <taxon>Pichiomycetes</taxon>
        <taxon>Metschnikowiaceae</taxon>
        <taxon>Metschnikowia</taxon>
    </lineage>
</organism>
<dbReference type="InterPro" id="IPR048491">
    <property type="entry name" value="XMAP215_CLASP_TOG"/>
</dbReference>
<evidence type="ECO:0000256" key="2">
    <source>
        <dbReference type="ARBA" id="ARBA00022490"/>
    </source>
</evidence>
<dbReference type="PROSITE" id="PS50077">
    <property type="entry name" value="HEAT_REPEAT"/>
    <property type="match status" value="1"/>
</dbReference>
<evidence type="ECO:0000256" key="7">
    <source>
        <dbReference type="SAM" id="MobiDB-lite"/>
    </source>
</evidence>
<dbReference type="GO" id="GO:1990571">
    <property type="term" value="P:meiotic centromere clustering"/>
    <property type="evidence" value="ECO:0007669"/>
    <property type="project" value="UniProtKB-ARBA"/>
</dbReference>
<dbReference type="Pfam" id="PF21042">
    <property type="entry name" value="Stu2_CTS"/>
    <property type="match status" value="1"/>
</dbReference>
<feature type="repeat" description="HEAT" evidence="6">
    <location>
        <begin position="450"/>
        <end position="488"/>
    </location>
</feature>
<dbReference type="GO" id="GO:0046785">
    <property type="term" value="P:microtubule polymerization"/>
    <property type="evidence" value="ECO:0007669"/>
    <property type="project" value="InterPro"/>
</dbReference>
<evidence type="ECO:0000256" key="6">
    <source>
        <dbReference type="PROSITE-ProRule" id="PRU00103"/>
    </source>
</evidence>
<proteinExistence type="inferred from homology"/>
<dbReference type="GO" id="GO:0051010">
    <property type="term" value="F:microtubule plus-end binding"/>
    <property type="evidence" value="ECO:0007669"/>
    <property type="project" value="InterPro"/>
</dbReference>
<dbReference type="Proteomes" id="UP000268321">
    <property type="component" value="Unassembled WGS sequence"/>
</dbReference>
<dbReference type="InterPro" id="IPR045110">
    <property type="entry name" value="XMAP215"/>
</dbReference>
<dbReference type="GO" id="GO:0000022">
    <property type="term" value="P:mitotic spindle elongation"/>
    <property type="evidence" value="ECO:0007669"/>
    <property type="project" value="UniProtKB-ARBA"/>
</dbReference>
<dbReference type="OrthoDB" id="205662at2759"/>
<feature type="domain" description="TOG" evidence="8">
    <location>
        <begin position="280"/>
        <end position="513"/>
    </location>
</feature>
<evidence type="ECO:0000256" key="5">
    <source>
        <dbReference type="ARBA" id="ARBA00025722"/>
    </source>
</evidence>
<dbReference type="AlphaFoldDB" id="A0A4P9ZC93"/>
<dbReference type="Gene3D" id="1.25.10.10">
    <property type="entry name" value="Leucine-rich Repeat Variant"/>
    <property type="match status" value="2"/>
</dbReference>
<comment type="subcellular location">
    <subcellularLocation>
        <location evidence="1">Cytoplasm</location>
        <location evidence="1">Cytoskeleton</location>
        <location evidence="1">Microtubule organizing center</location>
        <location evidence="1">Spindle pole body</location>
    </subcellularLocation>
</comment>
<dbReference type="FunFam" id="1.25.10.10:FF:000019">
    <property type="entry name" value="Cytoskeleton-associated protein 5"/>
    <property type="match status" value="1"/>
</dbReference>
<feature type="region of interest" description="Disordered" evidence="7">
    <location>
        <begin position="697"/>
        <end position="721"/>
    </location>
</feature>
<dbReference type="GO" id="GO:0051315">
    <property type="term" value="P:attachment of mitotic spindle microtubules to kinetochore"/>
    <property type="evidence" value="ECO:0007669"/>
    <property type="project" value="UniProtKB-ARBA"/>
</dbReference>
<feature type="region of interest" description="Disordered" evidence="7">
    <location>
        <begin position="739"/>
        <end position="773"/>
    </location>
</feature>
<dbReference type="EMBL" id="ML004469">
    <property type="protein sequence ID" value="RKP29972.1"/>
    <property type="molecule type" value="Genomic_DNA"/>
</dbReference>
<dbReference type="InterPro" id="IPR034085">
    <property type="entry name" value="TOG"/>
</dbReference>
<dbReference type="GO" id="GO:0099070">
    <property type="term" value="C:static microtubule bundle"/>
    <property type="evidence" value="ECO:0007669"/>
    <property type="project" value="UniProtKB-ARBA"/>
</dbReference>
<name>A0A4P9ZC93_9ASCO</name>
<keyword evidence="10" id="KW-1185">Reference proteome</keyword>